<protein>
    <submittedName>
        <fullName evidence="2">Transposase</fullName>
    </submittedName>
</protein>
<dbReference type="WBParaSite" id="Hba_11432">
    <property type="protein sequence ID" value="Hba_11432"/>
    <property type="gene ID" value="Hba_11432"/>
</dbReference>
<evidence type="ECO:0000313" key="1">
    <source>
        <dbReference type="Proteomes" id="UP000095283"/>
    </source>
</evidence>
<reference evidence="2" key="1">
    <citation type="submission" date="2016-11" db="UniProtKB">
        <authorList>
            <consortium name="WormBaseParasite"/>
        </authorList>
    </citation>
    <scope>IDENTIFICATION</scope>
</reference>
<dbReference type="AlphaFoldDB" id="A0A1I7X1J4"/>
<evidence type="ECO:0000313" key="2">
    <source>
        <dbReference type="WBParaSite" id="Hba_11432"/>
    </source>
</evidence>
<proteinExistence type="predicted"/>
<name>A0A1I7X1J4_HETBA</name>
<accession>A0A1I7X1J4</accession>
<organism evidence="1 2">
    <name type="scientific">Heterorhabditis bacteriophora</name>
    <name type="common">Entomopathogenic nematode worm</name>
    <dbReference type="NCBI Taxonomy" id="37862"/>
    <lineage>
        <taxon>Eukaryota</taxon>
        <taxon>Metazoa</taxon>
        <taxon>Ecdysozoa</taxon>
        <taxon>Nematoda</taxon>
        <taxon>Chromadorea</taxon>
        <taxon>Rhabditida</taxon>
        <taxon>Rhabditina</taxon>
        <taxon>Rhabditomorpha</taxon>
        <taxon>Strongyloidea</taxon>
        <taxon>Heterorhabditidae</taxon>
        <taxon>Heterorhabditis</taxon>
    </lineage>
</organism>
<keyword evidence="1" id="KW-1185">Reference proteome</keyword>
<dbReference type="Proteomes" id="UP000095283">
    <property type="component" value="Unplaced"/>
</dbReference>
<sequence>MRGNRYDSKKNITAVNEQLVITILLKDFLWIWTEVAVRYSESIDSVSAALITQNREKWRQIFESIGLTTILIYL</sequence>